<dbReference type="InterPro" id="IPR001810">
    <property type="entry name" value="F-box_dom"/>
</dbReference>
<name>A0A6A6HYT6_9PLEO</name>
<gene>
    <name evidence="2" type="ORF">BU26DRAFT_523712</name>
</gene>
<dbReference type="RefSeq" id="XP_033678398.1">
    <property type="nucleotide sequence ID" value="XM_033830114.1"/>
</dbReference>
<dbReference type="Proteomes" id="UP000800094">
    <property type="component" value="Unassembled WGS sequence"/>
</dbReference>
<dbReference type="InterPro" id="IPR036047">
    <property type="entry name" value="F-box-like_dom_sf"/>
</dbReference>
<dbReference type="SUPFAM" id="SSF81383">
    <property type="entry name" value="F-box domain"/>
    <property type="match status" value="1"/>
</dbReference>
<evidence type="ECO:0000259" key="1">
    <source>
        <dbReference type="PROSITE" id="PS50181"/>
    </source>
</evidence>
<keyword evidence="3" id="KW-1185">Reference proteome</keyword>
<evidence type="ECO:0000313" key="3">
    <source>
        <dbReference type="Proteomes" id="UP000800094"/>
    </source>
</evidence>
<dbReference type="GeneID" id="54583444"/>
<reference evidence="2" key="1">
    <citation type="journal article" date="2020" name="Stud. Mycol.">
        <title>101 Dothideomycetes genomes: a test case for predicting lifestyles and emergence of pathogens.</title>
        <authorList>
            <person name="Haridas S."/>
            <person name="Albert R."/>
            <person name="Binder M."/>
            <person name="Bloem J."/>
            <person name="Labutti K."/>
            <person name="Salamov A."/>
            <person name="Andreopoulos B."/>
            <person name="Baker S."/>
            <person name="Barry K."/>
            <person name="Bills G."/>
            <person name="Bluhm B."/>
            <person name="Cannon C."/>
            <person name="Castanera R."/>
            <person name="Culley D."/>
            <person name="Daum C."/>
            <person name="Ezra D."/>
            <person name="Gonzalez J."/>
            <person name="Henrissat B."/>
            <person name="Kuo A."/>
            <person name="Liang C."/>
            <person name="Lipzen A."/>
            <person name="Lutzoni F."/>
            <person name="Magnuson J."/>
            <person name="Mondo S."/>
            <person name="Nolan M."/>
            <person name="Ohm R."/>
            <person name="Pangilinan J."/>
            <person name="Park H.-J."/>
            <person name="Ramirez L."/>
            <person name="Alfaro M."/>
            <person name="Sun H."/>
            <person name="Tritt A."/>
            <person name="Yoshinaga Y."/>
            <person name="Zwiers L.-H."/>
            <person name="Turgeon B."/>
            <person name="Goodwin S."/>
            <person name="Spatafora J."/>
            <person name="Crous P."/>
            <person name="Grigoriev I."/>
        </authorList>
    </citation>
    <scope>NUCLEOTIDE SEQUENCE</scope>
    <source>
        <strain evidence="2">CBS 122368</strain>
    </source>
</reference>
<dbReference type="PROSITE" id="PS50181">
    <property type="entry name" value="FBOX"/>
    <property type="match status" value="1"/>
</dbReference>
<accession>A0A6A6HYT6</accession>
<organism evidence="2 3">
    <name type="scientific">Trematosphaeria pertusa</name>
    <dbReference type="NCBI Taxonomy" id="390896"/>
    <lineage>
        <taxon>Eukaryota</taxon>
        <taxon>Fungi</taxon>
        <taxon>Dikarya</taxon>
        <taxon>Ascomycota</taxon>
        <taxon>Pezizomycotina</taxon>
        <taxon>Dothideomycetes</taxon>
        <taxon>Pleosporomycetidae</taxon>
        <taxon>Pleosporales</taxon>
        <taxon>Massarineae</taxon>
        <taxon>Trematosphaeriaceae</taxon>
        <taxon>Trematosphaeria</taxon>
    </lineage>
</organism>
<dbReference type="Pfam" id="PF12937">
    <property type="entry name" value="F-box-like"/>
    <property type="match status" value="1"/>
</dbReference>
<dbReference type="OrthoDB" id="5130616at2759"/>
<sequence length="515" mass="58613">MIASFPLARLPEELISVIVSHLPTSADRVHLALASKQLHRIATEQLYRHISFRLGIEYKDYEFLYAFTILLLERPRLAAHVRHLTIRGKWAASWEARQARGLDELHPALRSAIDSLTQDRENKPEWADNIVEWEREEALVAVLVHSLPNLRTWDTNIPEQPGMHYQWLMGCVSGQEPTALQKLRELMLVIPDGAPRAEPGSFKPYFQLPALKRVFLCGIGAGSARNWNRGAVSVAVQANRAYLSKTLERRASTNTFLSPIEHLEIREGSFDFELICDLVTSCKQLKTFAYETNKYSQGLYTSLLSALAIHAGTLESLCLGYPTVAPRDCDVDVPHIQQFRQLQHLKASSSFLFAATASEQRNNAYSDNLKRKIPSGLKKLTIIQEYCMDGWTFTTAIHDLLLDQRNICPELNELSIFASSGLNTSQEIYKYLWQPSVEQQVRLRIYVPDSTRGPRVERPWGMDDDIHWADVDGLPHGCNRWLHNLEYVPAADDIVLVNFERFPFAQAVELVGRQL</sequence>
<evidence type="ECO:0000313" key="2">
    <source>
        <dbReference type="EMBL" id="KAF2243394.1"/>
    </source>
</evidence>
<dbReference type="AlphaFoldDB" id="A0A6A6HYT6"/>
<proteinExistence type="predicted"/>
<feature type="domain" description="F-box" evidence="1">
    <location>
        <begin position="4"/>
        <end position="50"/>
    </location>
</feature>
<dbReference type="EMBL" id="ML987205">
    <property type="protein sequence ID" value="KAF2243394.1"/>
    <property type="molecule type" value="Genomic_DNA"/>
</dbReference>
<protein>
    <recommendedName>
        <fullName evidence="1">F-box domain-containing protein</fullName>
    </recommendedName>
</protein>